<dbReference type="Pfam" id="PF00535">
    <property type="entry name" value="Glycos_transf_2"/>
    <property type="match status" value="1"/>
</dbReference>
<dbReference type="EMBL" id="QMIF01000004">
    <property type="protein sequence ID" value="TVM34473.1"/>
    <property type="molecule type" value="Genomic_DNA"/>
</dbReference>
<feature type="domain" description="Glycosyltransferase 2-like" evidence="4">
    <location>
        <begin position="265"/>
        <end position="452"/>
    </location>
</feature>
<keyword evidence="3" id="KW-0808">Transferase</keyword>
<evidence type="ECO:0000256" key="1">
    <source>
        <dbReference type="ARBA" id="ARBA00006739"/>
    </source>
</evidence>
<comment type="caution">
    <text evidence="5">The sequence shown here is derived from an EMBL/GenBank/DDBJ whole genome shotgun (WGS) entry which is preliminary data.</text>
</comment>
<keyword evidence="2" id="KW-0328">Glycosyltransferase</keyword>
<dbReference type="Gene3D" id="3.90.550.10">
    <property type="entry name" value="Spore Coat Polysaccharide Biosynthesis Protein SpsA, Chain A"/>
    <property type="match status" value="1"/>
</dbReference>
<dbReference type="CDD" id="cd00761">
    <property type="entry name" value="Glyco_tranf_GTA_type"/>
    <property type="match status" value="1"/>
</dbReference>
<dbReference type="InterPro" id="IPR001173">
    <property type="entry name" value="Glyco_trans_2-like"/>
</dbReference>
<organism evidence="5 6">
    <name type="scientific">Oceanidesulfovibrio marinus</name>
    <dbReference type="NCBI Taxonomy" id="370038"/>
    <lineage>
        <taxon>Bacteria</taxon>
        <taxon>Pseudomonadati</taxon>
        <taxon>Thermodesulfobacteriota</taxon>
        <taxon>Desulfovibrionia</taxon>
        <taxon>Desulfovibrionales</taxon>
        <taxon>Desulfovibrionaceae</taxon>
        <taxon>Oceanidesulfovibrio</taxon>
    </lineage>
</organism>
<protein>
    <recommendedName>
        <fullName evidence="4">Glycosyltransferase 2-like domain-containing protein</fullName>
    </recommendedName>
</protein>
<accession>A0A6P1ZK51</accession>
<dbReference type="Proteomes" id="UP000434052">
    <property type="component" value="Unassembled WGS sequence"/>
</dbReference>
<gene>
    <name evidence="5" type="ORF">DQK91_07815</name>
</gene>
<dbReference type="GO" id="GO:0016757">
    <property type="term" value="F:glycosyltransferase activity"/>
    <property type="evidence" value="ECO:0007669"/>
    <property type="project" value="UniProtKB-KW"/>
</dbReference>
<dbReference type="PANTHER" id="PTHR43179">
    <property type="entry name" value="RHAMNOSYLTRANSFERASE WBBL"/>
    <property type="match status" value="1"/>
</dbReference>
<dbReference type="SUPFAM" id="SSF53448">
    <property type="entry name" value="Nucleotide-diphospho-sugar transferases"/>
    <property type="match status" value="1"/>
</dbReference>
<proteinExistence type="inferred from homology"/>
<reference evidence="5 6" key="1">
    <citation type="submission" date="2018-06" db="EMBL/GenBank/DDBJ databases">
        <title>Complete genome of Desulfovibrio marinus P48SEP.</title>
        <authorList>
            <person name="Crispim J.S."/>
            <person name="Vidigal P.M.P."/>
            <person name="Silva L.C.F."/>
            <person name="Araujo L.C."/>
            <person name="Laguardia C.N."/>
            <person name="Dias R.S."/>
            <person name="Sousa M.P."/>
            <person name="Paula S.O."/>
            <person name="Silva C."/>
        </authorList>
    </citation>
    <scope>NUCLEOTIDE SEQUENCE [LARGE SCALE GENOMIC DNA]</scope>
    <source>
        <strain evidence="5 6">P48SEP</strain>
    </source>
</reference>
<dbReference type="OrthoDB" id="5443808at2"/>
<comment type="similarity">
    <text evidence="1">Belongs to the glycosyltransferase 2 family.</text>
</comment>
<evidence type="ECO:0000259" key="4">
    <source>
        <dbReference type="Pfam" id="PF00535"/>
    </source>
</evidence>
<sequence>MLPFPLKLASFAALDATIPMWRLGVEGSLGQNLIHLASDHVAGDPNVLPFLVGMLDWSWQRAPLDVTLLGPYLSLDGAAFQLPPPARVTARALHKFMPGPESVDTEFWEDLYGMPEEELRAAVQKRSRETGAPAYCGIAFNRLLDAGAWDESRALLADFPGLPAPVRTRLEAEWAFHALPPAESRPYIEAVEPAIFGLWRAHCLARLTQTEGGADEAMAAYAALWREIPWHTNLALMLHDLLSPPPPPNADDREAAGRSAILLYSWNKADVLDTALSRLKETELCGARVIVLDNGSTDATPQVLARHRDSWPGGRFQIETLPVNIGAPAARNWLLSMPELADVPAVAFLDDDALPEHDTWLATLMAALRQHPDVSAVGCHVTDHTPPYRCQAADFHLHPTEACGSQFADMEENIHPADNCLREREMGLFEYSRSCCHVTGCCHLIPRESLDAVGFFDIRFNPSQFDDLERDLRSCAAGRPAFYTGHVAVRHMQHSSMAQADDPAKSAHIHGNKIKLEGLFSKDSVKAIVHADQQAMRSDLLAKLGRLISTFGENR</sequence>
<evidence type="ECO:0000256" key="3">
    <source>
        <dbReference type="ARBA" id="ARBA00022679"/>
    </source>
</evidence>
<evidence type="ECO:0000256" key="2">
    <source>
        <dbReference type="ARBA" id="ARBA00022676"/>
    </source>
</evidence>
<dbReference type="AlphaFoldDB" id="A0A6P1ZK51"/>
<evidence type="ECO:0000313" key="5">
    <source>
        <dbReference type="EMBL" id="TVM34473.1"/>
    </source>
</evidence>
<dbReference type="RefSeq" id="WP_144234865.1">
    <property type="nucleotide sequence ID" value="NZ_QMIF01000004.1"/>
</dbReference>
<evidence type="ECO:0000313" key="6">
    <source>
        <dbReference type="Proteomes" id="UP000434052"/>
    </source>
</evidence>
<dbReference type="InterPro" id="IPR029044">
    <property type="entry name" value="Nucleotide-diphossugar_trans"/>
</dbReference>
<dbReference type="PANTHER" id="PTHR43179:SF12">
    <property type="entry name" value="GALACTOFURANOSYLTRANSFERASE GLFT2"/>
    <property type="match status" value="1"/>
</dbReference>
<name>A0A6P1ZK51_9BACT</name>